<name>A0ABV0YH01_9TELE</name>
<reference evidence="1 2" key="1">
    <citation type="submission" date="2021-06" db="EMBL/GenBank/DDBJ databases">
        <authorList>
            <person name="Palmer J.M."/>
        </authorList>
    </citation>
    <scope>NUCLEOTIDE SEQUENCE [LARGE SCALE GENOMIC DNA]</scope>
    <source>
        <strain evidence="1 2">AS_MEX2019</strain>
        <tissue evidence="1">Muscle</tissue>
    </source>
</reference>
<evidence type="ECO:0000313" key="1">
    <source>
        <dbReference type="EMBL" id="MEQ2293129.1"/>
    </source>
</evidence>
<evidence type="ECO:0008006" key="3">
    <source>
        <dbReference type="Google" id="ProtNLM"/>
    </source>
</evidence>
<evidence type="ECO:0000313" key="2">
    <source>
        <dbReference type="Proteomes" id="UP001469553"/>
    </source>
</evidence>
<comment type="caution">
    <text evidence="1">The sequence shown here is derived from an EMBL/GenBank/DDBJ whole genome shotgun (WGS) entry which is preliminary data.</text>
</comment>
<dbReference type="Proteomes" id="UP001469553">
    <property type="component" value="Unassembled WGS sequence"/>
</dbReference>
<accession>A0ABV0YH01</accession>
<keyword evidence="2" id="KW-1185">Reference proteome</keyword>
<dbReference type="EMBL" id="JAHRIP010031739">
    <property type="protein sequence ID" value="MEQ2293129.1"/>
    <property type="molecule type" value="Genomic_DNA"/>
</dbReference>
<sequence>MFWVVVLLQGEPPPQFFLQDCSPSIFASILNSWCYFSAKHRVLHVGQNISFQSDVNRAPSVFPTCIIENHRRHLTVFAFFNNTPVNRFSLLSCGSLQLLLSYHGPLGRKAMSW</sequence>
<organism evidence="1 2">
    <name type="scientific">Ameca splendens</name>
    <dbReference type="NCBI Taxonomy" id="208324"/>
    <lineage>
        <taxon>Eukaryota</taxon>
        <taxon>Metazoa</taxon>
        <taxon>Chordata</taxon>
        <taxon>Craniata</taxon>
        <taxon>Vertebrata</taxon>
        <taxon>Euteleostomi</taxon>
        <taxon>Actinopterygii</taxon>
        <taxon>Neopterygii</taxon>
        <taxon>Teleostei</taxon>
        <taxon>Neoteleostei</taxon>
        <taxon>Acanthomorphata</taxon>
        <taxon>Ovalentaria</taxon>
        <taxon>Atherinomorphae</taxon>
        <taxon>Cyprinodontiformes</taxon>
        <taxon>Goodeidae</taxon>
        <taxon>Ameca</taxon>
    </lineage>
</organism>
<protein>
    <recommendedName>
        <fullName evidence="3">Secreted protein</fullName>
    </recommendedName>
</protein>
<proteinExistence type="predicted"/>
<gene>
    <name evidence="1" type="ORF">AMECASPLE_030048</name>
</gene>